<dbReference type="AlphaFoldDB" id="A0A4U1BQA8"/>
<keyword evidence="2" id="KW-1185">Reference proteome</keyword>
<evidence type="ECO:0000313" key="2">
    <source>
        <dbReference type="Proteomes" id="UP000305675"/>
    </source>
</evidence>
<accession>A0A4U1BQA8</accession>
<dbReference type="RefSeq" id="WP_136863535.1">
    <property type="nucleotide sequence ID" value="NZ_SWCJ01000007.1"/>
</dbReference>
<reference evidence="1 2" key="1">
    <citation type="submission" date="2019-04" db="EMBL/GenBank/DDBJ databases">
        <authorList>
            <person name="Hwang J.C."/>
        </authorList>
    </citation>
    <scope>NUCLEOTIDE SEQUENCE [LARGE SCALE GENOMIC DNA]</scope>
    <source>
        <strain evidence="1 2">IMCC35002</strain>
    </source>
</reference>
<proteinExistence type="predicted"/>
<organism evidence="1 2">
    <name type="scientific">Ferrimonas aestuarii</name>
    <dbReference type="NCBI Taxonomy" id="2569539"/>
    <lineage>
        <taxon>Bacteria</taxon>
        <taxon>Pseudomonadati</taxon>
        <taxon>Pseudomonadota</taxon>
        <taxon>Gammaproteobacteria</taxon>
        <taxon>Alteromonadales</taxon>
        <taxon>Ferrimonadaceae</taxon>
        <taxon>Ferrimonas</taxon>
    </lineage>
</organism>
<name>A0A4U1BQA8_9GAMM</name>
<dbReference type="Proteomes" id="UP000305675">
    <property type="component" value="Unassembled WGS sequence"/>
</dbReference>
<dbReference type="EMBL" id="SWCJ01000007">
    <property type="protein sequence ID" value="TKB54735.1"/>
    <property type="molecule type" value="Genomic_DNA"/>
</dbReference>
<protein>
    <submittedName>
        <fullName evidence="1">Uncharacterized protein</fullName>
    </submittedName>
</protein>
<sequence>MTYSNPSMRQTQSKRTLAMALVLFVCQIFVNCVWASVEVTDNDNAFGLFIVHSHSHASDHGHDHNADHNPTPKQCDCCSCSELISPSEDANHEHEHTNHSHVTCHPPKNSLVDAILLAGDRVAPEIQPLLKRTYAPLIPPPDTQRHS</sequence>
<gene>
    <name evidence="1" type="ORF">FCL42_11330</name>
</gene>
<comment type="caution">
    <text evidence="1">The sequence shown here is derived from an EMBL/GenBank/DDBJ whole genome shotgun (WGS) entry which is preliminary data.</text>
</comment>
<dbReference type="OrthoDB" id="6264719at2"/>
<evidence type="ECO:0000313" key="1">
    <source>
        <dbReference type="EMBL" id="TKB54735.1"/>
    </source>
</evidence>